<reference evidence="1" key="1">
    <citation type="submission" date="2018-10" db="EMBL/GenBank/DDBJ databases">
        <title>Hidden diversity of soil giant viruses.</title>
        <authorList>
            <person name="Schulz F."/>
            <person name="Alteio L."/>
            <person name="Goudeau D."/>
            <person name="Ryan E.M."/>
            <person name="Malmstrom R.R."/>
            <person name="Blanchard J."/>
            <person name="Woyke T."/>
        </authorList>
    </citation>
    <scope>NUCLEOTIDE SEQUENCE</scope>
    <source>
        <strain evidence="1">HAV1</strain>
    </source>
</reference>
<accession>A0A3G5A0U4</accession>
<protein>
    <submittedName>
        <fullName evidence="1">Uncharacterized protein</fullName>
    </submittedName>
</protein>
<name>A0A3G5A0U4_9VIRU</name>
<organism evidence="1">
    <name type="scientific">Harvfovirus sp</name>
    <dbReference type="NCBI Taxonomy" id="2487768"/>
    <lineage>
        <taxon>Viruses</taxon>
        <taxon>Varidnaviria</taxon>
        <taxon>Bamfordvirae</taxon>
        <taxon>Nucleocytoviricota</taxon>
        <taxon>Megaviricetes</taxon>
        <taxon>Imitervirales</taxon>
        <taxon>Mimiviridae</taxon>
        <taxon>Klosneuvirinae</taxon>
    </lineage>
</organism>
<dbReference type="EMBL" id="MK072249">
    <property type="protein sequence ID" value="AYV80818.1"/>
    <property type="molecule type" value="Genomic_DNA"/>
</dbReference>
<proteinExistence type="predicted"/>
<gene>
    <name evidence="1" type="ORF">Harvfovirus7_15</name>
</gene>
<sequence>MEGEALGPQGGWVHGVWAVGRSGGLLVDSFGLVSGIRVEEEVCWVLLLLQFLAQFLHTVHRKVVSVGSVRKEN</sequence>
<evidence type="ECO:0000313" key="1">
    <source>
        <dbReference type="EMBL" id="AYV80818.1"/>
    </source>
</evidence>